<dbReference type="PROSITE" id="PS50902">
    <property type="entry name" value="FLAVODOXIN_LIKE"/>
    <property type="match status" value="1"/>
</dbReference>
<sequence>MAVCIIYHSETGNTRTVAERLSAEVGGDLVAVRDLAGYSKVGMYLRGAPRALRGELARIEPAVIDVSGYDIVALGTPVWAGNPTPAVNAAIGALVGIEGKAAVVFCTSGGMPGKTLEAVTAMLSNRGADVRGAVSFTVQDLRQGAPIDALADLVRQLEKEKVV</sequence>
<gene>
    <name evidence="2" type="ORF">SAMN04488571_101142</name>
</gene>
<dbReference type="STRING" id="2200.GCA_001571405_00886"/>
<dbReference type="GO" id="GO:0010181">
    <property type="term" value="F:FMN binding"/>
    <property type="evidence" value="ECO:0007669"/>
    <property type="project" value="InterPro"/>
</dbReference>
<dbReference type="PANTHER" id="PTHR39201:SF1">
    <property type="entry name" value="FLAVODOXIN-LIKE DOMAIN-CONTAINING PROTEIN"/>
    <property type="match status" value="1"/>
</dbReference>
<dbReference type="SUPFAM" id="SSF52218">
    <property type="entry name" value="Flavoproteins"/>
    <property type="match status" value="1"/>
</dbReference>
<dbReference type="EMBL" id="FNFT01000001">
    <property type="protein sequence ID" value="SDJ82727.1"/>
    <property type="molecule type" value="Genomic_DNA"/>
</dbReference>
<accession>A0A1G8WXD3</accession>
<dbReference type="GO" id="GO:0009055">
    <property type="term" value="F:electron transfer activity"/>
    <property type="evidence" value="ECO:0007669"/>
    <property type="project" value="InterPro"/>
</dbReference>
<protein>
    <submittedName>
        <fullName evidence="2">Flavodoxin</fullName>
    </submittedName>
</protein>
<organism evidence="2 3">
    <name type="scientific">Methanoculleus thermophilus</name>
    <dbReference type="NCBI Taxonomy" id="2200"/>
    <lineage>
        <taxon>Archaea</taxon>
        <taxon>Methanobacteriati</taxon>
        <taxon>Methanobacteriota</taxon>
        <taxon>Stenosarchaea group</taxon>
        <taxon>Methanomicrobia</taxon>
        <taxon>Methanomicrobiales</taxon>
        <taxon>Methanomicrobiaceae</taxon>
        <taxon>Methanoculleus</taxon>
    </lineage>
</organism>
<dbReference type="Proteomes" id="UP000326500">
    <property type="component" value="Unassembled WGS sequence"/>
</dbReference>
<feature type="domain" description="Flavodoxin-like" evidence="1">
    <location>
        <begin position="3"/>
        <end position="158"/>
    </location>
</feature>
<dbReference type="Pfam" id="PF12682">
    <property type="entry name" value="Flavodoxin_4"/>
    <property type="match status" value="1"/>
</dbReference>
<evidence type="ECO:0000313" key="2">
    <source>
        <dbReference type="EMBL" id="SDJ82727.1"/>
    </source>
</evidence>
<dbReference type="InterPro" id="IPR029039">
    <property type="entry name" value="Flavoprotein-like_sf"/>
</dbReference>
<evidence type="ECO:0000259" key="1">
    <source>
        <dbReference type="PROSITE" id="PS50902"/>
    </source>
</evidence>
<dbReference type="RefSeq" id="WP_066956041.1">
    <property type="nucleotide sequence ID" value="NZ_BCNX01000006.1"/>
</dbReference>
<reference evidence="2 3" key="1">
    <citation type="submission" date="2016-10" db="EMBL/GenBank/DDBJ databases">
        <authorList>
            <person name="Varghese N."/>
            <person name="Submissions S."/>
        </authorList>
    </citation>
    <scope>NUCLEOTIDE SEQUENCE [LARGE SCALE GENOMIC DNA]</scope>
    <source>
        <strain evidence="2 3">DSM 2373</strain>
    </source>
</reference>
<proteinExistence type="predicted"/>
<name>A0A1G8WXD3_9EURY</name>
<dbReference type="AlphaFoldDB" id="A0A1G8WXD3"/>
<dbReference type="InterPro" id="IPR008254">
    <property type="entry name" value="Flavodoxin/NO_synth"/>
</dbReference>
<evidence type="ECO:0000313" key="3">
    <source>
        <dbReference type="Proteomes" id="UP000326500"/>
    </source>
</evidence>
<dbReference type="PANTHER" id="PTHR39201">
    <property type="entry name" value="EXPORTED PROTEIN-RELATED"/>
    <property type="match status" value="1"/>
</dbReference>
<dbReference type="OrthoDB" id="73155at2157"/>
<dbReference type="Gene3D" id="3.40.50.360">
    <property type="match status" value="1"/>
</dbReference>
<dbReference type="InterPro" id="IPR001226">
    <property type="entry name" value="Flavodoxin_CS"/>
</dbReference>
<dbReference type="PROSITE" id="PS00201">
    <property type="entry name" value="FLAVODOXIN"/>
    <property type="match status" value="1"/>
</dbReference>
<keyword evidence="3" id="KW-1185">Reference proteome</keyword>